<dbReference type="Proteomes" id="UP001595379">
    <property type="component" value="Unassembled WGS sequence"/>
</dbReference>
<organism evidence="5 6">
    <name type="scientific">Hyphobacterium vulgare</name>
    <dbReference type="NCBI Taxonomy" id="1736751"/>
    <lineage>
        <taxon>Bacteria</taxon>
        <taxon>Pseudomonadati</taxon>
        <taxon>Pseudomonadota</taxon>
        <taxon>Alphaproteobacteria</taxon>
        <taxon>Maricaulales</taxon>
        <taxon>Maricaulaceae</taxon>
        <taxon>Hyphobacterium</taxon>
    </lineage>
</organism>
<dbReference type="InterPro" id="IPR007831">
    <property type="entry name" value="T2SS_GspE_N"/>
</dbReference>
<evidence type="ECO:0000313" key="6">
    <source>
        <dbReference type="Proteomes" id="UP001595379"/>
    </source>
</evidence>
<dbReference type="SUPFAM" id="SSF160246">
    <property type="entry name" value="EspE N-terminal domain-like"/>
    <property type="match status" value="1"/>
</dbReference>
<dbReference type="Gene3D" id="3.40.50.300">
    <property type="entry name" value="P-loop containing nucleotide triphosphate hydrolases"/>
    <property type="match status" value="1"/>
</dbReference>
<dbReference type="Gene3D" id="3.30.300.160">
    <property type="entry name" value="Type II secretion system, protein E, N-terminal domain"/>
    <property type="match status" value="1"/>
</dbReference>
<dbReference type="InterPro" id="IPR037257">
    <property type="entry name" value="T2SS_E_N_sf"/>
</dbReference>
<dbReference type="SUPFAM" id="SSF52540">
    <property type="entry name" value="P-loop containing nucleoside triphosphate hydrolases"/>
    <property type="match status" value="1"/>
</dbReference>
<reference evidence="6" key="1">
    <citation type="journal article" date="2019" name="Int. J. Syst. Evol. Microbiol.">
        <title>The Global Catalogue of Microorganisms (GCM) 10K type strain sequencing project: providing services to taxonomists for standard genome sequencing and annotation.</title>
        <authorList>
            <consortium name="The Broad Institute Genomics Platform"/>
            <consortium name="The Broad Institute Genome Sequencing Center for Infectious Disease"/>
            <person name="Wu L."/>
            <person name="Ma J."/>
        </authorList>
    </citation>
    <scope>NUCLEOTIDE SEQUENCE [LARGE SCALE GENOMIC DNA]</scope>
    <source>
        <strain evidence="6">KCTC 52487</strain>
    </source>
</reference>
<name>A0ABV6ZWV1_9PROT</name>
<dbReference type="Pfam" id="PF05157">
    <property type="entry name" value="MshEN"/>
    <property type="match status" value="1"/>
</dbReference>
<dbReference type="Pfam" id="PF00437">
    <property type="entry name" value="T2SSE"/>
    <property type="match status" value="1"/>
</dbReference>
<dbReference type="PANTHER" id="PTHR30258:SF2">
    <property type="entry name" value="COMG OPERON PROTEIN 1"/>
    <property type="match status" value="1"/>
</dbReference>
<evidence type="ECO:0000313" key="5">
    <source>
        <dbReference type="EMBL" id="MFC2925930.1"/>
    </source>
</evidence>
<comment type="caution">
    <text evidence="5">The sequence shown here is derived from an EMBL/GenBank/DDBJ whole genome shotgun (WGS) entry which is preliminary data.</text>
</comment>
<proteinExistence type="inferred from homology"/>
<dbReference type="PROSITE" id="PS00662">
    <property type="entry name" value="T2SP_E"/>
    <property type="match status" value="1"/>
</dbReference>
<keyword evidence="6" id="KW-1185">Reference proteome</keyword>
<comment type="similarity">
    <text evidence="1">Belongs to the GSP E family.</text>
</comment>
<keyword evidence="2" id="KW-0547">Nucleotide-binding</keyword>
<keyword evidence="3" id="KW-0067">ATP-binding</keyword>
<dbReference type="InterPro" id="IPR027417">
    <property type="entry name" value="P-loop_NTPase"/>
</dbReference>
<evidence type="ECO:0000256" key="2">
    <source>
        <dbReference type="ARBA" id="ARBA00022741"/>
    </source>
</evidence>
<dbReference type="SMART" id="SM00382">
    <property type="entry name" value="AAA"/>
    <property type="match status" value="1"/>
</dbReference>
<dbReference type="InterPro" id="IPR001482">
    <property type="entry name" value="T2SS/T4SS_dom"/>
</dbReference>
<dbReference type="EMBL" id="JBHRSV010000012">
    <property type="protein sequence ID" value="MFC2925930.1"/>
    <property type="molecule type" value="Genomic_DNA"/>
</dbReference>
<protein>
    <submittedName>
        <fullName evidence="5">GspE/PulE family protein</fullName>
    </submittedName>
</protein>
<sequence length="553" mass="60181">MNEPLHHPMMLEALRKAGVSDEVLSQAVMQSERTGESLPVVISRLALADDRTIVEALADVFAVPILPESRVPSAPVLPDVFNPGFLRSRRILPISVRETEIDIALVDPSSPDALDGVLFATGKAPRPFLIGFDLWRRAYSALYEDGKTAEEGEGRTLGARWTRAESGMEGLSLDAPAVQLVESLIGEAVRAGASDIHIERKPTAGLVRFRIDGRLRDMRRMPPGLTEQAISRLKVISDLDVSDHRRAQDGRTTVSIGGRPVDIRLSIIPSAYGEGAVIRLLHRADIALDFERLGFSGPEQNRISAAIKRPQGFYLVAGPTGGGKTTTLYAALNTLRAPDRKIVTVEDPIEYFFEDVHQTGIDEKAGLGFASALRAFLRHDPDIVLVGEIRDSDTARTAVQASLTGHLVLSSIHASDAATVPARLKDMGVDLYLIASTLTAVTAQRLARRLCPDCREPVKASQEIADRYGIPFAENDQFHEARGCSSCEDGYRGRVVISETLTVDDVVRDLIREDAGSDAIRQHLETTMLHDGLDKARSGLTSLSEALRVLEAS</sequence>
<evidence type="ECO:0000256" key="1">
    <source>
        <dbReference type="ARBA" id="ARBA00006611"/>
    </source>
</evidence>
<dbReference type="InterPro" id="IPR003593">
    <property type="entry name" value="AAA+_ATPase"/>
</dbReference>
<gene>
    <name evidence="5" type="ORF">ACFOOR_07415</name>
</gene>
<feature type="domain" description="Bacterial type II secretion system protein E" evidence="4">
    <location>
        <begin position="377"/>
        <end position="391"/>
    </location>
</feature>
<accession>A0ABV6ZWV1</accession>
<dbReference type="RefSeq" id="WP_343164882.1">
    <property type="nucleotide sequence ID" value="NZ_JBHRSV010000012.1"/>
</dbReference>
<dbReference type="CDD" id="cd01129">
    <property type="entry name" value="PulE-GspE-like"/>
    <property type="match status" value="1"/>
</dbReference>
<evidence type="ECO:0000256" key="3">
    <source>
        <dbReference type="ARBA" id="ARBA00022840"/>
    </source>
</evidence>
<evidence type="ECO:0000259" key="4">
    <source>
        <dbReference type="PROSITE" id="PS00662"/>
    </source>
</evidence>
<dbReference type="PANTHER" id="PTHR30258">
    <property type="entry name" value="TYPE II SECRETION SYSTEM PROTEIN GSPE-RELATED"/>
    <property type="match status" value="1"/>
</dbReference>
<dbReference type="Gene3D" id="3.30.450.90">
    <property type="match status" value="1"/>
</dbReference>